<dbReference type="Proteomes" id="UP001214250">
    <property type="component" value="Chromosome 1"/>
</dbReference>
<dbReference type="PANTHER" id="PTHR34322">
    <property type="entry name" value="TRANSPOSASE, Y1_TNP DOMAIN-CONTAINING"/>
    <property type="match status" value="1"/>
</dbReference>
<feature type="domain" description="Transposase IS200-like" evidence="1">
    <location>
        <begin position="20"/>
        <end position="166"/>
    </location>
</feature>
<dbReference type="RefSeq" id="WP_274150620.1">
    <property type="nucleotide sequence ID" value="NZ_CP117811.1"/>
</dbReference>
<proteinExistence type="predicted"/>
<evidence type="ECO:0000313" key="3">
    <source>
        <dbReference type="Proteomes" id="UP001214250"/>
    </source>
</evidence>
<dbReference type="InterPro" id="IPR036515">
    <property type="entry name" value="Transposase_17_sf"/>
</dbReference>
<name>A0ABY7VQT6_9BACT</name>
<evidence type="ECO:0000313" key="2">
    <source>
        <dbReference type="EMBL" id="WDE96555.1"/>
    </source>
</evidence>
<evidence type="ECO:0000259" key="1">
    <source>
        <dbReference type="SMART" id="SM01321"/>
    </source>
</evidence>
<gene>
    <name evidence="2" type="ORF">PQO03_01060</name>
</gene>
<dbReference type="EMBL" id="CP117811">
    <property type="protein sequence ID" value="WDE96555.1"/>
    <property type="molecule type" value="Genomic_DNA"/>
</dbReference>
<dbReference type="PANTHER" id="PTHR34322:SF2">
    <property type="entry name" value="TRANSPOSASE IS200-LIKE DOMAIN-CONTAINING PROTEIN"/>
    <property type="match status" value="1"/>
</dbReference>
<dbReference type="Gene3D" id="3.30.70.1290">
    <property type="entry name" value="Transposase IS200-like"/>
    <property type="match status" value="1"/>
</dbReference>
<dbReference type="SMART" id="SM01321">
    <property type="entry name" value="Y1_Tnp"/>
    <property type="match status" value="1"/>
</dbReference>
<organism evidence="2 3">
    <name type="scientific">Lentisphaera profundi</name>
    <dbReference type="NCBI Taxonomy" id="1658616"/>
    <lineage>
        <taxon>Bacteria</taxon>
        <taxon>Pseudomonadati</taxon>
        <taxon>Lentisphaerota</taxon>
        <taxon>Lentisphaeria</taxon>
        <taxon>Lentisphaerales</taxon>
        <taxon>Lentisphaeraceae</taxon>
        <taxon>Lentisphaera</taxon>
    </lineage>
</organism>
<reference evidence="2 3" key="1">
    <citation type="submission" date="2023-02" db="EMBL/GenBank/DDBJ databases">
        <title>Genome sequence of Lentisphaera profundi SAORIC-696.</title>
        <authorList>
            <person name="Kim e."/>
            <person name="Cho J.-C."/>
            <person name="Choi A."/>
            <person name="Kang I."/>
        </authorList>
    </citation>
    <scope>NUCLEOTIDE SEQUENCE [LARGE SCALE GENOMIC DNA]</scope>
    <source>
        <strain evidence="2 3">SAORIC-696</strain>
    </source>
</reference>
<sequence>MKRSFDLESDVVFYHVIIKVPDNTYGNKAYAFDRAHKTKLREIFFCLESLYEVQCVNYCIMSTHAHFVIRRDRESKLTLKQVAYRYKKYKSLGYVPDARLGEVHKFAKRLNDMSDFMANVQKRFTFWYNQQFEKNRRGQLFNHCYKAIQLKNTKALIRCLQYVELNPLRAQMVSDSADYEFSLWGIFVGLVSEKRL</sequence>
<protein>
    <recommendedName>
        <fullName evidence="1">Transposase IS200-like domain-containing protein</fullName>
    </recommendedName>
</protein>
<dbReference type="SUPFAM" id="SSF143422">
    <property type="entry name" value="Transposase IS200-like"/>
    <property type="match status" value="1"/>
</dbReference>
<keyword evidence="3" id="KW-1185">Reference proteome</keyword>
<accession>A0ABY7VQT6</accession>
<dbReference type="InterPro" id="IPR002686">
    <property type="entry name" value="Transposase_17"/>
</dbReference>